<dbReference type="InterPro" id="IPR012676">
    <property type="entry name" value="TGS-like"/>
</dbReference>
<dbReference type="GO" id="GO:0005525">
    <property type="term" value="F:GTP binding"/>
    <property type="evidence" value="ECO:0007669"/>
    <property type="project" value="InterPro"/>
</dbReference>
<dbReference type="PANTHER" id="PTHR43127">
    <property type="entry name" value="DEVELOPMENTALLY-REGULATED GTP-BINDING PROTEIN 2"/>
    <property type="match status" value="1"/>
</dbReference>
<dbReference type="CDD" id="cd01666">
    <property type="entry name" value="TGS_DRG"/>
    <property type="match status" value="1"/>
</dbReference>
<comment type="caution">
    <text evidence="2">The sequence shown here is derived from an EMBL/GenBank/DDBJ whole genome shotgun (WGS) entry which is preliminary data.</text>
</comment>
<dbReference type="Pfam" id="PF02824">
    <property type="entry name" value="TGS"/>
    <property type="match status" value="1"/>
</dbReference>
<dbReference type="AlphaFoldDB" id="A0A7C5AKP1"/>
<sequence length="327" mass="36210">MPANLPPQYFEAEKRYREAKSVSDKLKALEEMLAIMPKHKGTDKLKADLRRRIAQLKDLGSSRKGPGRKTPVYLVEREGVGQVALLGPPNTGKSSLLAALTKAQPLIADYPYSTRIPVAGMMRFENVQVQLVDLPPLAEEHLEPWFPDLLRRADAFALVLAPPEDPAAQLAGVEETLRRHSLALGNRDGGASPPGLALRPALVILNKVDLFPDTEELELYLEVLGERFPVQAVSARTGQGLAELRAALFRVLNLIRVYTRPPGKAANFNSPFVLPPSTTVLELATRIHHDLGKNFKYARVWGKGTFEGQRVQRDYLLKEGDIVEIHA</sequence>
<feature type="domain" description="TGS" evidence="1">
    <location>
        <begin position="253"/>
        <end position="327"/>
    </location>
</feature>
<dbReference type="SUPFAM" id="SSF81271">
    <property type="entry name" value="TGS-like"/>
    <property type="match status" value="1"/>
</dbReference>
<reference evidence="2" key="1">
    <citation type="journal article" date="2020" name="mSystems">
        <title>Genome- and Community-Level Interaction Insights into Carbon Utilization and Element Cycling Functions of Hydrothermarchaeota in Hydrothermal Sediment.</title>
        <authorList>
            <person name="Zhou Z."/>
            <person name="Liu Y."/>
            <person name="Xu W."/>
            <person name="Pan J."/>
            <person name="Luo Z.H."/>
            <person name="Li M."/>
        </authorList>
    </citation>
    <scope>NUCLEOTIDE SEQUENCE [LARGE SCALE GENOMIC DNA]</scope>
    <source>
        <strain evidence="2">SpSt-853</strain>
    </source>
</reference>
<dbReference type="Pfam" id="PF01926">
    <property type="entry name" value="MMR_HSR1"/>
    <property type="match status" value="1"/>
</dbReference>
<dbReference type="PROSITE" id="PS51880">
    <property type="entry name" value="TGS"/>
    <property type="match status" value="1"/>
</dbReference>
<proteinExistence type="predicted"/>
<name>A0A7C5AKP1_9BACT</name>
<dbReference type="InterPro" id="IPR045001">
    <property type="entry name" value="DRG"/>
</dbReference>
<dbReference type="PRINTS" id="PR00326">
    <property type="entry name" value="GTP1OBG"/>
</dbReference>
<dbReference type="InterPro" id="IPR006073">
    <property type="entry name" value="GTP-bd"/>
</dbReference>
<dbReference type="InterPro" id="IPR012675">
    <property type="entry name" value="Beta-grasp_dom_sf"/>
</dbReference>
<gene>
    <name evidence="2" type="ORF">ENW48_02260</name>
</gene>
<organism evidence="2">
    <name type="scientific">Desulfobacca acetoxidans</name>
    <dbReference type="NCBI Taxonomy" id="60893"/>
    <lineage>
        <taxon>Bacteria</taxon>
        <taxon>Pseudomonadati</taxon>
        <taxon>Thermodesulfobacteriota</taxon>
        <taxon>Desulfobaccia</taxon>
        <taxon>Desulfobaccales</taxon>
        <taxon>Desulfobaccaceae</taxon>
        <taxon>Desulfobacca</taxon>
    </lineage>
</organism>
<dbReference type="Gene3D" id="3.40.50.300">
    <property type="entry name" value="P-loop containing nucleotide triphosphate hydrolases"/>
    <property type="match status" value="1"/>
</dbReference>
<dbReference type="Gene3D" id="3.10.20.30">
    <property type="match status" value="1"/>
</dbReference>
<dbReference type="SUPFAM" id="SSF52540">
    <property type="entry name" value="P-loop containing nucleoside triphosphate hydrolases"/>
    <property type="match status" value="1"/>
</dbReference>
<protein>
    <submittedName>
        <fullName evidence="2">TGS domain-containing protein</fullName>
    </submittedName>
</protein>
<evidence type="ECO:0000313" key="2">
    <source>
        <dbReference type="EMBL" id="HGZ11027.1"/>
    </source>
</evidence>
<dbReference type="InterPro" id="IPR027417">
    <property type="entry name" value="P-loop_NTPase"/>
</dbReference>
<evidence type="ECO:0000259" key="1">
    <source>
        <dbReference type="PROSITE" id="PS51880"/>
    </source>
</evidence>
<dbReference type="InterPro" id="IPR004095">
    <property type="entry name" value="TGS"/>
</dbReference>
<dbReference type="EMBL" id="DTKJ01000016">
    <property type="protein sequence ID" value="HGZ11027.1"/>
    <property type="molecule type" value="Genomic_DNA"/>
</dbReference>
<accession>A0A7C5AKP1</accession>
<dbReference type="GO" id="GO:0003924">
    <property type="term" value="F:GTPase activity"/>
    <property type="evidence" value="ECO:0007669"/>
    <property type="project" value="InterPro"/>
</dbReference>